<reference evidence="13" key="2">
    <citation type="submission" date="2015-01" db="EMBL/GenBank/DDBJ databases">
        <title>Evolutionary Origins and Diversification of the Mycorrhizal Mutualists.</title>
        <authorList>
            <consortium name="DOE Joint Genome Institute"/>
            <consortium name="Mycorrhizal Genomics Consortium"/>
            <person name="Kohler A."/>
            <person name="Kuo A."/>
            <person name="Nagy L.G."/>
            <person name="Floudas D."/>
            <person name="Copeland A."/>
            <person name="Barry K.W."/>
            <person name="Cichocki N."/>
            <person name="Veneault-Fourrey C."/>
            <person name="LaButti K."/>
            <person name="Lindquist E.A."/>
            <person name="Lipzen A."/>
            <person name="Lundell T."/>
            <person name="Morin E."/>
            <person name="Murat C."/>
            <person name="Riley R."/>
            <person name="Ohm R."/>
            <person name="Sun H."/>
            <person name="Tunlid A."/>
            <person name="Henrissat B."/>
            <person name="Grigoriev I.V."/>
            <person name="Hibbett D.S."/>
            <person name="Martin F."/>
        </authorList>
    </citation>
    <scope>NUCLEOTIDE SEQUENCE [LARGE SCALE GENOMIC DNA]</scope>
    <source>
        <strain evidence="13">Foug A</strain>
    </source>
</reference>
<evidence type="ECO:0000256" key="9">
    <source>
        <dbReference type="ARBA" id="ARBA00049091"/>
    </source>
</evidence>
<dbReference type="PROSITE" id="PS51352">
    <property type="entry name" value="THIOREDOXIN_2"/>
    <property type="match status" value="1"/>
</dbReference>
<proteinExistence type="inferred from homology"/>
<dbReference type="Gene3D" id="3.40.30.10">
    <property type="entry name" value="Glutaredoxin"/>
    <property type="match status" value="1"/>
</dbReference>
<keyword evidence="6" id="KW-0676">Redox-active center</keyword>
<keyword evidence="13" id="KW-1185">Reference proteome</keyword>
<dbReference type="InterPro" id="IPR013766">
    <property type="entry name" value="Thioredoxin_domain"/>
</dbReference>
<organism evidence="12 13">
    <name type="scientific">Scleroderma citrinum Foug A</name>
    <dbReference type="NCBI Taxonomy" id="1036808"/>
    <lineage>
        <taxon>Eukaryota</taxon>
        <taxon>Fungi</taxon>
        <taxon>Dikarya</taxon>
        <taxon>Basidiomycota</taxon>
        <taxon>Agaricomycotina</taxon>
        <taxon>Agaricomycetes</taxon>
        <taxon>Agaricomycetidae</taxon>
        <taxon>Boletales</taxon>
        <taxon>Sclerodermatineae</taxon>
        <taxon>Sclerodermataceae</taxon>
        <taxon>Scleroderma</taxon>
    </lineage>
</organism>
<comment type="catalytic activity">
    <reaction evidence="9">
        <text>a hydroperoxide + [thioredoxin]-dithiol = an alcohol + [thioredoxin]-disulfide + H2O</text>
        <dbReference type="Rhea" id="RHEA:62620"/>
        <dbReference type="Rhea" id="RHEA-COMP:10698"/>
        <dbReference type="Rhea" id="RHEA-COMP:10700"/>
        <dbReference type="ChEBI" id="CHEBI:15377"/>
        <dbReference type="ChEBI" id="CHEBI:29950"/>
        <dbReference type="ChEBI" id="CHEBI:30879"/>
        <dbReference type="ChEBI" id="CHEBI:35924"/>
        <dbReference type="ChEBI" id="CHEBI:50058"/>
        <dbReference type="EC" id="1.11.1.24"/>
    </reaction>
</comment>
<evidence type="ECO:0000256" key="6">
    <source>
        <dbReference type="ARBA" id="ARBA00023284"/>
    </source>
</evidence>
<name>A0A0C3APC0_9AGAM</name>
<evidence type="ECO:0000256" key="10">
    <source>
        <dbReference type="SAM" id="MobiDB-lite"/>
    </source>
</evidence>
<keyword evidence="5" id="KW-1015">Disulfide bond</keyword>
<dbReference type="CDD" id="cd03017">
    <property type="entry name" value="PRX_BCP"/>
    <property type="match status" value="1"/>
</dbReference>
<dbReference type="InParanoid" id="A0A0C3APC0"/>
<evidence type="ECO:0000256" key="8">
    <source>
        <dbReference type="ARBA" id="ARBA00038489"/>
    </source>
</evidence>
<dbReference type="GO" id="GO:0045454">
    <property type="term" value="P:cell redox homeostasis"/>
    <property type="evidence" value="ECO:0007669"/>
    <property type="project" value="TreeGrafter"/>
</dbReference>
<evidence type="ECO:0000256" key="2">
    <source>
        <dbReference type="ARBA" id="ARBA00022559"/>
    </source>
</evidence>
<feature type="region of interest" description="Disordered" evidence="10">
    <location>
        <begin position="165"/>
        <end position="203"/>
    </location>
</feature>
<evidence type="ECO:0000256" key="7">
    <source>
        <dbReference type="ARBA" id="ARBA00032824"/>
    </source>
</evidence>
<gene>
    <name evidence="12" type="ORF">SCLCIDRAFT_1210866</name>
</gene>
<comment type="similarity">
    <text evidence="8">Belongs to the peroxiredoxin family. BCP/PrxQ subfamily.</text>
</comment>
<evidence type="ECO:0000313" key="12">
    <source>
        <dbReference type="EMBL" id="KIM66812.1"/>
    </source>
</evidence>
<accession>A0A0C3APC0</accession>
<dbReference type="OrthoDB" id="338622at2759"/>
<dbReference type="PANTHER" id="PTHR42801">
    <property type="entry name" value="THIOREDOXIN-DEPENDENT PEROXIDE REDUCTASE"/>
    <property type="match status" value="1"/>
</dbReference>
<evidence type="ECO:0000259" key="11">
    <source>
        <dbReference type="PROSITE" id="PS51352"/>
    </source>
</evidence>
<evidence type="ECO:0000256" key="3">
    <source>
        <dbReference type="ARBA" id="ARBA00022862"/>
    </source>
</evidence>
<dbReference type="Proteomes" id="UP000053989">
    <property type="component" value="Unassembled WGS sequence"/>
</dbReference>
<keyword evidence="3" id="KW-0049">Antioxidant</keyword>
<dbReference type="GO" id="GO:0034599">
    <property type="term" value="P:cellular response to oxidative stress"/>
    <property type="evidence" value="ECO:0007669"/>
    <property type="project" value="TreeGrafter"/>
</dbReference>
<evidence type="ECO:0000256" key="4">
    <source>
        <dbReference type="ARBA" id="ARBA00023002"/>
    </source>
</evidence>
<reference evidence="12 13" key="1">
    <citation type="submission" date="2014-04" db="EMBL/GenBank/DDBJ databases">
        <authorList>
            <consortium name="DOE Joint Genome Institute"/>
            <person name="Kuo A."/>
            <person name="Kohler A."/>
            <person name="Nagy L.G."/>
            <person name="Floudas D."/>
            <person name="Copeland A."/>
            <person name="Barry K.W."/>
            <person name="Cichocki N."/>
            <person name="Veneault-Fourrey C."/>
            <person name="LaButti K."/>
            <person name="Lindquist E.A."/>
            <person name="Lipzen A."/>
            <person name="Lundell T."/>
            <person name="Morin E."/>
            <person name="Murat C."/>
            <person name="Sun H."/>
            <person name="Tunlid A."/>
            <person name="Henrissat B."/>
            <person name="Grigoriev I.V."/>
            <person name="Hibbett D.S."/>
            <person name="Martin F."/>
            <person name="Nordberg H.P."/>
            <person name="Cantor M.N."/>
            <person name="Hua S.X."/>
        </authorList>
    </citation>
    <scope>NUCLEOTIDE SEQUENCE [LARGE SCALE GENOMIC DNA]</scope>
    <source>
        <strain evidence="12 13">Foug A</strain>
    </source>
</reference>
<dbReference type="InterPro" id="IPR050924">
    <property type="entry name" value="Peroxiredoxin_BCP/PrxQ"/>
</dbReference>
<keyword evidence="4" id="KW-0560">Oxidoreductase</keyword>
<dbReference type="STRING" id="1036808.A0A0C3APC0"/>
<dbReference type="PANTHER" id="PTHR42801:SF4">
    <property type="entry name" value="AHPC_TSA FAMILY PROTEIN"/>
    <property type="match status" value="1"/>
</dbReference>
<dbReference type="EMBL" id="KN822015">
    <property type="protein sequence ID" value="KIM66812.1"/>
    <property type="molecule type" value="Genomic_DNA"/>
</dbReference>
<dbReference type="GO" id="GO:0008379">
    <property type="term" value="F:thioredoxin peroxidase activity"/>
    <property type="evidence" value="ECO:0007669"/>
    <property type="project" value="TreeGrafter"/>
</dbReference>
<feature type="domain" description="Thioredoxin" evidence="11">
    <location>
        <begin position="5"/>
        <end position="159"/>
    </location>
</feature>
<keyword evidence="2" id="KW-0575">Peroxidase</keyword>
<dbReference type="Pfam" id="PF00578">
    <property type="entry name" value="AhpC-TSA"/>
    <property type="match status" value="1"/>
</dbReference>
<protein>
    <recommendedName>
        <fullName evidence="1">thioredoxin-dependent peroxiredoxin</fullName>
        <ecNumber evidence="1">1.11.1.24</ecNumber>
    </recommendedName>
    <alternativeName>
        <fullName evidence="7">Thioredoxin peroxidase</fullName>
    </alternativeName>
</protein>
<evidence type="ECO:0000256" key="1">
    <source>
        <dbReference type="ARBA" id="ARBA00013017"/>
    </source>
</evidence>
<dbReference type="FunCoup" id="A0A0C3APC0">
    <property type="interactions" value="205"/>
</dbReference>
<dbReference type="SUPFAM" id="SSF52833">
    <property type="entry name" value="Thioredoxin-like"/>
    <property type="match status" value="1"/>
</dbReference>
<dbReference type="AlphaFoldDB" id="A0A0C3APC0"/>
<dbReference type="HOGENOM" id="CLU_042529_14_2_1"/>
<evidence type="ECO:0000313" key="13">
    <source>
        <dbReference type="Proteomes" id="UP000053989"/>
    </source>
</evidence>
<dbReference type="GO" id="GO:0005737">
    <property type="term" value="C:cytoplasm"/>
    <property type="evidence" value="ECO:0007669"/>
    <property type="project" value="TreeGrafter"/>
</dbReference>
<dbReference type="InterPro" id="IPR036249">
    <property type="entry name" value="Thioredoxin-like_sf"/>
</dbReference>
<sequence length="203" mass="21859">MTPHPLINKEAPYFTLPDANGVVFQFPPEEGGHRVEKPIAVFFYPLSGSFGCTREACQFRDALAENEIFKHSNVQVIGISGDPVAKQKAFVEKNHLSFPVLSDPEHVAYKAFSVGKSMFGLTDARTTFIIDGKGVVRSVLSASMNVNAHVKFVIKELEKIQGSGGESAVARDEAAPVQGQGQEEPASSAERNELGRVANAVSA</sequence>
<evidence type="ECO:0000256" key="5">
    <source>
        <dbReference type="ARBA" id="ARBA00023157"/>
    </source>
</evidence>
<dbReference type="InterPro" id="IPR000866">
    <property type="entry name" value="AhpC/TSA"/>
</dbReference>
<dbReference type="EC" id="1.11.1.24" evidence="1"/>